<dbReference type="PANTHER" id="PTHR43537">
    <property type="entry name" value="TRANSCRIPTIONAL REGULATOR, GNTR FAMILY"/>
    <property type="match status" value="1"/>
</dbReference>
<feature type="region of interest" description="Disordered" evidence="4">
    <location>
        <begin position="1"/>
        <end position="21"/>
    </location>
</feature>
<dbReference type="InterPro" id="IPR008920">
    <property type="entry name" value="TF_FadR/GntR_C"/>
</dbReference>
<evidence type="ECO:0000259" key="5">
    <source>
        <dbReference type="Pfam" id="PF07729"/>
    </source>
</evidence>
<comment type="caution">
    <text evidence="6">The sequence shown here is derived from an EMBL/GenBank/DDBJ whole genome shotgun (WGS) entry which is preliminary data.</text>
</comment>
<keyword evidence="1" id="KW-0805">Transcription regulation</keyword>
<evidence type="ECO:0000313" key="6">
    <source>
        <dbReference type="EMBL" id="MQY22277.1"/>
    </source>
</evidence>
<dbReference type="Pfam" id="PF07729">
    <property type="entry name" value="FCD"/>
    <property type="match status" value="1"/>
</dbReference>
<feature type="domain" description="GntR C-terminal" evidence="5">
    <location>
        <begin position="135"/>
        <end position="258"/>
    </location>
</feature>
<evidence type="ECO:0000256" key="1">
    <source>
        <dbReference type="ARBA" id="ARBA00023015"/>
    </source>
</evidence>
<dbReference type="RefSeq" id="WP_227833871.1">
    <property type="nucleotide sequence ID" value="NZ_WEGK01000012.1"/>
</dbReference>
<keyword evidence="7" id="KW-1185">Reference proteome</keyword>
<dbReference type="Proteomes" id="UP000438448">
    <property type="component" value="Unassembled WGS sequence"/>
</dbReference>
<dbReference type="SUPFAM" id="SSF46785">
    <property type="entry name" value="Winged helix' DNA-binding domain"/>
    <property type="match status" value="1"/>
</dbReference>
<organism evidence="6 7">
    <name type="scientific">Nocardia macrotermitis</name>
    <dbReference type="NCBI Taxonomy" id="2585198"/>
    <lineage>
        <taxon>Bacteria</taxon>
        <taxon>Bacillati</taxon>
        <taxon>Actinomycetota</taxon>
        <taxon>Actinomycetes</taxon>
        <taxon>Mycobacteriales</taxon>
        <taxon>Nocardiaceae</taxon>
        <taxon>Nocardia</taxon>
    </lineage>
</organism>
<keyword evidence="3" id="KW-0804">Transcription</keyword>
<protein>
    <recommendedName>
        <fullName evidence="5">GntR C-terminal domain-containing protein</fullName>
    </recommendedName>
</protein>
<reference evidence="6 7" key="1">
    <citation type="submission" date="2019-10" db="EMBL/GenBank/DDBJ databases">
        <title>Nocardia macrotermitis sp. nov. and Nocardia aurantia sp. nov., isolated from the gut of fungus growing-termite Macrotermes natalensis.</title>
        <authorList>
            <person name="Benndorf R."/>
            <person name="Schwitalla J."/>
            <person name="Martin K."/>
            <person name="De Beer W."/>
            <person name="Kaster A.-K."/>
            <person name="Vollmers J."/>
            <person name="Poulsen M."/>
            <person name="Beemelmanns C."/>
        </authorList>
    </citation>
    <scope>NUCLEOTIDE SEQUENCE [LARGE SCALE GENOMIC DNA]</scope>
    <source>
        <strain evidence="6 7">RB20</strain>
    </source>
</reference>
<dbReference type="Gene3D" id="1.20.120.530">
    <property type="entry name" value="GntR ligand-binding domain-like"/>
    <property type="match status" value="1"/>
</dbReference>
<dbReference type="InterPro" id="IPR036390">
    <property type="entry name" value="WH_DNA-bd_sf"/>
</dbReference>
<proteinExistence type="predicted"/>
<gene>
    <name evidence="6" type="ORF">NRB20_53920</name>
</gene>
<dbReference type="AlphaFoldDB" id="A0A7K0D973"/>
<evidence type="ECO:0000256" key="4">
    <source>
        <dbReference type="SAM" id="MobiDB-lite"/>
    </source>
</evidence>
<dbReference type="EMBL" id="WEGK01000012">
    <property type="protein sequence ID" value="MQY22277.1"/>
    <property type="molecule type" value="Genomic_DNA"/>
</dbReference>
<keyword evidence="2" id="KW-0238">DNA-binding</keyword>
<evidence type="ECO:0000256" key="3">
    <source>
        <dbReference type="ARBA" id="ARBA00023163"/>
    </source>
</evidence>
<dbReference type="InterPro" id="IPR011711">
    <property type="entry name" value="GntR_C"/>
</dbReference>
<evidence type="ECO:0000313" key="7">
    <source>
        <dbReference type="Proteomes" id="UP000438448"/>
    </source>
</evidence>
<dbReference type="InterPro" id="IPR036388">
    <property type="entry name" value="WH-like_DNA-bd_sf"/>
</dbReference>
<accession>A0A7K0D973</accession>
<dbReference type="Gene3D" id="1.10.10.10">
    <property type="entry name" value="Winged helix-like DNA-binding domain superfamily/Winged helix DNA-binding domain"/>
    <property type="match status" value="1"/>
</dbReference>
<feature type="compositionally biased region" description="Basic and acidic residues" evidence="4">
    <location>
        <begin position="1"/>
        <end position="16"/>
    </location>
</feature>
<sequence length="279" mass="29911">MSADDHSGTSRPSRDDEAFDGPAYSREMWSRATAVGSTVALDGSRAEQAAGQIARLAAAVPAGERIGSKDELRKLCGVSVGTINEAIKLAQTRGVITSRPGPGGGLFACDPSPLSRMNGWFRAAADDDSAFAESVRIRDAIAPLLIDEVLRCYTLADQDALAERLDRVRRAEAAGSISDFVWTCWELHAYIADLGKGGLLNTLYLSIMDVGTTYLRAKLEVAARDDVDPAPLARVMEDLVEALARRDRDAAIDALRRTIPTVVLRSLRPSVDGVAEPSN</sequence>
<dbReference type="GO" id="GO:0003677">
    <property type="term" value="F:DNA binding"/>
    <property type="evidence" value="ECO:0007669"/>
    <property type="project" value="UniProtKB-KW"/>
</dbReference>
<dbReference type="PANTHER" id="PTHR43537:SF5">
    <property type="entry name" value="UXU OPERON TRANSCRIPTIONAL REGULATOR"/>
    <property type="match status" value="1"/>
</dbReference>
<evidence type="ECO:0000256" key="2">
    <source>
        <dbReference type="ARBA" id="ARBA00023125"/>
    </source>
</evidence>
<name>A0A7K0D973_9NOCA</name>
<dbReference type="SUPFAM" id="SSF48008">
    <property type="entry name" value="GntR ligand-binding domain-like"/>
    <property type="match status" value="1"/>
</dbReference>